<dbReference type="Gene3D" id="3.40.50.300">
    <property type="entry name" value="P-loop containing nucleotide triphosphate hydrolases"/>
    <property type="match status" value="2"/>
</dbReference>
<keyword evidence="7" id="KW-0067">ATP-binding</keyword>
<dbReference type="FunFam" id="1.20.1560.10:FF:000012">
    <property type="entry name" value="ATP binding cassette subfamily C member 5"/>
    <property type="match status" value="1"/>
</dbReference>
<dbReference type="InParanoid" id="A0A6J2PAQ8"/>
<evidence type="ECO:0000256" key="2">
    <source>
        <dbReference type="ARBA" id="ARBA00009726"/>
    </source>
</evidence>
<dbReference type="GO" id="GO:0016020">
    <property type="term" value="C:membrane"/>
    <property type="evidence" value="ECO:0007669"/>
    <property type="project" value="InterPro"/>
</dbReference>
<dbReference type="PROSITE" id="PS50893">
    <property type="entry name" value="ABC_TRANSPORTER_2"/>
    <property type="match status" value="2"/>
</dbReference>
<feature type="domain" description="ABC transporter" evidence="12">
    <location>
        <begin position="488"/>
        <end position="710"/>
    </location>
</feature>
<dbReference type="InterPro" id="IPR003439">
    <property type="entry name" value="ABC_transporter-like_ATP-bd"/>
</dbReference>
<feature type="transmembrane region" description="Helical" evidence="11">
    <location>
        <begin position="852"/>
        <end position="870"/>
    </location>
</feature>
<feature type="transmembrane region" description="Helical" evidence="11">
    <location>
        <begin position="932"/>
        <end position="948"/>
    </location>
</feature>
<organism evidence="14 15">
    <name type="scientific">Cottoperca gobio</name>
    <name type="common">Frogmouth</name>
    <name type="synonym">Aphritis gobio</name>
    <dbReference type="NCBI Taxonomy" id="56716"/>
    <lineage>
        <taxon>Eukaryota</taxon>
        <taxon>Metazoa</taxon>
        <taxon>Chordata</taxon>
        <taxon>Craniata</taxon>
        <taxon>Vertebrata</taxon>
        <taxon>Euteleostomi</taxon>
        <taxon>Actinopterygii</taxon>
        <taxon>Neopterygii</taxon>
        <taxon>Teleostei</taxon>
        <taxon>Neoteleostei</taxon>
        <taxon>Acanthomorphata</taxon>
        <taxon>Eupercaria</taxon>
        <taxon>Perciformes</taxon>
        <taxon>Notothenioidei</taxon>
        <taxon>Bovichtidae</taxon>
        <taxon>Cottoperca</taxon>
    </lineage>
</organism>
<dbReference type="SUPFAM" id="SSF52540">
    <property type="entry name" value="P-loop containing nucleoside triphosphate hydrolases"/>
    <property type="match status" value="2"/>
</dbReference>
<dbReference type="FunFam" id="3.40.50.300:FF:000074">
    <property type="entry name" value="Multidrug resistance-associated protein 5 isoform 1"/>
    <property type="match status" value="1"/>
</dbReference>
<dbReference type="CDD" id="cd18592">
    <property type="entry name" value="ABC_6TM_MRP5_8_9_D1"/>
    <property type="match status" value="1"/>
</dbReference>
<keyword evidence="14" id="KW-1185">Reference proteome</keyword>
<dbReference type="GeneID" id="115004969"/>
<evidence type="ECO:0000256" key="9">
    <source>
        <dbReference type="ARBA" id="ARBA00023136"/>
    </source>
</evidence>
<reference evidence="15" key="1">
    <citation type="submission" date="2025-08" db="UniProtKB">
        <authorList>
            <consortium name="RefSeq"/>
        </authorList>
    </citation>
    <scope>IDENTIFICATION</scope>
</reference>
<dbReference type="FunCoup" id="A0A6J2PAQ8">
    <property type="interactions" value="83"/>
</dbReference>
<keyword evidence="8 11" id="KW-1133">Transmembrane helix</keyword>
<dbReference type="GO" id="GO:0012505">
    <property type="term" value="C:endomembrane system"/>
    <property type="evidence" value="ECO:0007669"/>
    <property type="project" value="UniProtKB-SubCell"/>
</dbReference>
<evidence type="ECO:0000256" key="6">
    <source>
        <dbReference type="ARBA" id="ARBA00022741"/>
    </source>
</evidence>
<accession>A0A6J2PAQ8</accession>
<keyword evidence="6" id="KW-0547">Nucleotide-binding</keyword>
<dbReference type="CTD" id="94160"/>
<dbReference type="Pfam" id="PF00664">
    <property type="entry name" value="ABC_membrane"/>
    <property type="match status" value="2"/>
</dbReference>
<feature type="transmembrane region" description="Helical" evidence="11">
    <location>
        <begin position="147"/>
        <end position="173"/>
    </location>
</feature>
<protein>
    <submittedName>
        <fullName evidence="15">Multidrug resistance-associated protein 9</fullName>
    </submittedName>
</protein>
<dbReference type="FunFam" id="1.20.1560.10:FF:000015">
    <property type="entry name" value="multidrug resistance-associated protein 5 isoform X1"/>
    <property type="match status" value="1"/>
</dbReference>
<sequence length="1374" mass="152856">MTKDYSLERNGTRGVSFIEDSFRKRNGSAASSTGPASSDNRERAHSLFGKYNQSVQTLKPFRWSSSQSHPLDNAGFLSFTTFAWMTPMMWALFRNKLDMSSLNLSPLDVADISGERLQRLWEEEVANVGLKKASVVRVILRFQKTRLILSVFVGVLSMMAAFVGPAVLVYGILNYTQAPENSTLLHGVGLCVALFVSEFFKAFLISLLWAVNLRTAVRLKGAYSSVAFQKIISLRVQSGITMGEMISVLTSDGHRLFEAVLFGSFILSTPVLFIMCVIAACYVLGYTALTGVCTYVIFLPIQFGLAKLINIFRWKTVLITDCRVHTMNEILNSIKLIKMYAWEESFEEKIIDLRKNEKKQLLRVGYVQNANTNITSIIPTLATVLTFIVHTSLHLELNTPDAFTTIAIFNSMRFCLALLPLSVKALAEAAVSLSRLRKILMIQNPETYLIQRKGSDSAIVMKNATLSWTKPASEPDPPPSSANGVKGHKVEGVFQNGKSETLPTLRNISLTLPKGNLLGVCGNVGSGKTSLVSSILEQMHLLQGSLTADGTFAYVSQQAWIFHGTVQENILMGEPFDQSKYDRVLDVCSLRADLTIFPYGDQTEIGERGLNLSGGQKQRISVARAVYSNKDIFLLDDPLSAVDAHVGKHIFEECIKKELCGKSIILITHQLQYLEFCDNILVLEDGEVREAGNHQALMKDNGRYAQLITNYQMEQSKSQNEEEEGSPQDAATLKDVVLTDSTESGLVNPAFDMSDEKDDATTADQKSVVGDQLVSQESATDAAISWRVYHQYCKAAGGYIVCFLTILNIVLMIGSTAFSNWWLSFWLGQGDGSFNNTTLNQGDVSQNPDLHFYQMIYGVMMLVMVTLAIIKCFSYTRVTLNAASILHNTMFKKIFSSPMSFFDTTPAGRILNRFSKDQEEVDSVLPFHMDPFFQFSLMVTFTIITIAAVFPPMLVAVVVMGALFTIILFMFQRSVRQMKRMENISRSPCISLTTSTLQGLSTIHAYNIRDSHIKLFKSLNDINSNHYLLFHCGTRWLSFWLDFMACIMTLLVSLFVVLSSNDFISPSMKGLAMSYTIQLTGMLQYVVRQSTEVEARFNSVERLQEYITGCKSEAPRHVKDAQVPQDWPKSGSITFQGYKMRYRENTPIVLNGLDFSIRGGEKLGIVGRTGSGKSSLGVALFRLVEPAAGTILIDGVDIMAIGLQDLRSKLSIIPQDPVLFIGTIRYNLDPFNNYNDGEIWAALEKTYMKDSISRLEGKLQALVLENGENFSVGERQLLCMARALLRNSKIILLDEATASIDAETDALIQNTIKEAFQDCTMLTIAHRINTVTHADRILVMDNGEVAELDPPDVLKQRPDSLFSSLLTAANTVNT</sequence>
<evidence type="ECO:0000256" key="4">
    <source>
        <dbReference type="ARBA" id="ARBA00022692"/>
    </source>
</evidence>
<dbReference type="Proteomes" id="UP000504630">
    <property type="component" value="Chromosome 3"/>
</dbReference>
<feature type="transmembrane region" description="Helical" evidence="11">
    <location>
        <begin position="1039"/>
        <end position="1058"/>
    </location>
</feature>
<dbReference type="Pfam" id="PF00005">
    <property type="entry name" value="ABC_tran"/>
    <property type="match status" value="2"/>
</dbReference>
<evidence type="ECO:0000256" key="7">
    <source>
        <dbReference type="ARBA" id="ARBA00022840"/>
    </source>
</evidence>
<comment type="similarity">
    <text evidence="2">Belongs to the ABC transporter superfamily. ABCC family. Conjugate transporter (TC 3.A.1.208) subfamily.</text>
</comment>
<proteinExistence type="inferred from homology"/>
<dbReference type="PROSITE" id="PS50929">
    <property type="entry name" value="ABC_TM1F"/>
    <property type="match status" value="2"/>
</dbReference>
<evidence type="ECO:0000256" key="8">
    <source>
        <dbReference type="ARBA" id="ARBA00022989"/>
    </source>
</evidence>
<dbReference type="PANTHER" id="PTHR24223">
    <property type="entry name" value="ATP-BINDING CASSETTE SUB-FAMILY C"/>
    <property type="match status" value="1"/>
</dbReference>
<evidence type="ECO:0000313" key="15">
    <source>
        <dbReference type="RefSeq" id="XP_029282595.1"/>
    </source>
</evidence>
<name>A0A6J2PAQ8_COTGO</name>
<dbReference type="GO" id="GO:0005524">
    <property type="term" value="F:ATP binding"/>
    <property type="evidence" value="ECO:0007669"/>
    <property type="project" value="UniProtKB-KW"/>
</dbReference>
<evidence type="ECO:0000256" key="3">
    <source>
        <dbReference type="ARBA" id="ARBA00022448"/>
    </source>
</evidence>
<dbReference type="SMART" id="SM00382">
    <property type="entry name" value="AAA"/>
    <property type="match status" value="2"/>
</dbReference>
<dbReference type="FunFam" id="3.40.50.300:FF:000997">
    <property type="entry name" value="Multidrug resistance-associated protein 1"/>
    <property type="match status" value="1"/>
</dbReference>
<dbReference type="CDD" id="cd18599">
    <property type="entry name" value="ABC_6TM_MRP5_8_9_D2"/>
    <property type="match status" value="1"/>
</dbReference>
<keyword evidence="3" id="KW-0813">Transport</keyword>
<dbReference type="InterPro" id="IPR017871">
    <property type="entry name" value="ABC_transporter-like_CS"/>
</dbReference>
<evidence type="ECO:0000256" key="1">
    <source>
        <dbReference type="ARBA" id="ARBA00004127"/>
    </source>
</evidence>
<dbReference type="KEGG" id="cgob:115004969"/>
<dbReference type="InterPro" id="IPR036640">
    <property type="entry name" value="ABC1_TM_sf"/>
</dbReference>
<keyword evidence="9 11" id="KW-0472">Membrane</keyword>
<feature type="domain" description="ABC transporter" evidence="12">
    <location>
        <begin position="1135"/>
        <end position="1367"/>
    </location>
</feature>
<evidence type="ECO:0000259" key="12">
    <source>
        <dbReference type="PROSITE" id="PS50893"/>
    </source>
</evidence>
<evidence type="ECO:0000313" key="14">
    <source>
        <dbReference type="Proteomes" id="UP000504630"/>
    </source>
</evidence>
<dbReference type="InterPro" id="IPR027417">
    <property type="entry name" value="P-loop_NTPase"/>
</dbReference>
<dbReference type="InterPro" id="IPR003593">
    <property type="entry name" value="AAA+_ATPase"/>
</dbReference>
<dbReference type="RefSeq" id="XP_029282595.1">
    <property type="nucleotide sequence ID" value="XM_029426735.1"/>
</dbReference>
<keyword evidence="4 11" id="KW-0812">Transmembrane</keyword>
<gene>
    <name evidence="15" type="primary">abcc12</name>
</gene>
<dbReference type="PROSITE" id="PS00211">
    <property type="entry name" value="ABC_TRANSPORTER_1"/>
    <property type="match status" value="2"/>
</dbReference>
<dbReference type="CDD" id="cd03250">
    <property type="entry name" value="ABCC_MRP_domain1"/>
    <property type="match status" value="1"/>
</dbReference>
<feature type="domain" description="ABC transmembrane type-1" evidence="13">
    <location>
        <begin position="800"/>
        <end position="1095"/>
    </location>
</feature>
<evidence type="ECO:0000256" key="10">
    <source>
        <dbReference type="ARBA" id="ARBA00023180"/>
    </source>
</evidence>
<feature type="transmembrane region" description="Helical" evidence="11">
    <location>
        <begin position="259"/>
        <end position="280"/>
    </location>
</feature>
<comment type="subcellular location">
    <subcellularLocation>
        <location evidence="1">Endomembrane system</location>
        <topology evidence="1">Multi-pass membrane protein</topology>
    </subcellularLocation>
</comment>
<dbReference type="SUPFAM" id="SSF90123">
    <property type="entry name" value="ABC transporter transmembrane region"/>
    <property type="match status" value="2"/>
</dbReference>
<dbReference type="GO" id="GO:0140359">
    <property type="term" value="F:ABC-type transporter activity"/>
    <property type="evidence" value="ECO:0007669"/>
    <property type="project" value="InterPro"/>
</dbReference>
<feature type="domain" description="ABC transmembrane type-1" evidence="13">
    <location>
        <begin position="148"/>
        <end position="428"/>
    </location>
</feature>
<evidence type="ECO:0000256" key="5">
    <source>
        <dbReference type="ARBA" id="ARBA00022737"/>
    </source>
</evidence>
<keyword evidence="10" id="KW-0325">Glycoprotein</keyword>
<evidence type="ECO:0000256" key="11">
    <source>
        <dbReference type="SAM" id="Phobius"/>
    </source>
</evidence>
<dbReference type="GO" id="GO:1904192">
    <property type="term" value="P:regulation of cholangiocyte apoptotic process"/>
    <property type="evidence" value="ECO:0007669"/>
    <property type="project" value="Ensembl"/>
</dbReference>
<feature type="transmembrane region" description="Helical" evidence="11">
    <location>
        <begin position="185"/>
        <end position="211"/>
    </location>
</feature>
<keyword evidence="5" id="KW-0677">Repeat</keyword>
<feature type="transmembrane region" description="Helical" evidence="11">
    <location>
        <begin position="796"/>
        <end position="818"/>
    </location>
</feature>
<dbReference type="CDD" id="cd03244">
    <property type="entry name" value="ABCC_MRP_domain2"/>
    <property type="match status" value="1"/>
</dbReference>
<dbReference type="PANTHER" id="PTHR24223:SF10">
    <property type="entry name" value="ATP-BINDING CASSETTE SUB-FAMILY C MEMBER 12"/>
    <property type="match status" value="1"/>
</dbReference>
<feature type="transmembrane region" description="Helical" evidence="11">
    <location>
        <begin position="954"/>
        <end position="971"/>
    </location>
</feature>
<dbReference type="GO" id="GO:0016887">
    <property type="term" value="F:ATP hydrolysis activity"/>
    <property type="evidence" value="ECO:0007669"/>
    <property type="project" value="InterPro"/>
</dbReference>
<dbReference type="OrthoDB" id="6500128at2759"/>
<evidence type="ECO:0000259" key="13">
    <source>
        <dbReference type="PROSITE" id="PS50929"/>
    </source>
</evidence>
<dbReference type="InterPro" id="IPR011527">
    <property type="entry name" value="ABC1_TM_dom"/>
</dbReference>
<dbReference type="Gene3D" id="1.20.1560.10">
    <property type="entry name" value="ABC transporter type 1, transmembrane domain"/>
    <property type="match status" value="2"/>
</dbReference>
<feature type="transmembrane region" description="Helical" evidence="11">
    <location>
        <begin position="286"/>
        <end position="305"/>
    </location>
</feature>
<dbReference type="InterPro" id="IPR050173">
    <property type="entry name" value="ABC_transporter_C-like"/>
</dbReference>